<dbReference type="Gene3D" id="1.20.1250.20">
    <property type="entry name" value="MFS general substrate transporter like domains"/>
    <property type="match status" value="2"/>
</dbReference>
<dbReference type="InterPro" id="IPR026032">
    <property type="entry name" value="HcaT-like"/>
</dbReference>
<reference evidence="10 11" key="1">
    <citation type="submission" date="2018-10" db="EMBL/GenBank/DDBJ databases">
        <title>Genomic Encyclopedia of Type Strains, Phase IV (KMG-IV): sequencing the most valuable type-strain genomes for metagenomic binning, comparative biology and taxonomic classification.</title>
        <authorList>
            <person name="Goeker M."/>
        </authorList>
    </citation>
    <scope>NUCLEOTIDE SEQUENCE [LARGE SCALE GENOMIC DNA]</scope>
    <source>
        <strain evidence="10 11">DSM 4734</strain>
    </source>
</reference>
<keyword evidence="7 8" id="KW-0472">Membrane</keyword>
<evidence type="ECO:0000256" key="3">
    <source>
        <dbReference type="ARBA" id="ARBA00022475"/>
    </source>
</evidence>
<feature type="transmembrane region" description="Helical" evidence="8">
    <location>
        <begin position="72"/>
        <end position="88"/>
    </location>
</feature>
<dbReference type="SUPFAM" id="SSF103473">
    <property type="entry name" value="MFS general substrate transporter"/>
    <property type="match status" value="1"/>
</dbReference>
<evidence type="ECO:0000256" key="6">
    <source>
        <dbReference type="ARBA" id="ARBA00022989"/>
    </source>
</evidence>
<evidence type="ECO:0000256" key="4">
    <source>
        <dbReference type="ARBA" id="ARBA00022519"/>
    </source>
</evidence>
<keyword evidence="4" id="KW-0997">Cell inner membrane</keyword>
<dbReference type="AlphaFoldDB" id="A0A495DFJ3"/>
<evidence type="ECO:0000256" key="8">
    <source>
        <dbReference type="SAM" id="Phobius"/>
    </source>
</evidence>
<feature type="domain" description="Major facilitator superfamily associated" evidence="9">
    <location>
        <begin position="10"/>
        <end position="357"/>
    </location>
</feature>
<dbReference type="Pfam" id="PF12832">
    <property type="entry name" value="MFS_1_like"/>
    <property type="match status" value="1"/>
</dbReference>
<feature type="transmembrane region" description="Helical" evidence="8">
    <location>
        <begin position="134"/>
        <end position="153"/>
    </location>
</feature>
<evidence type="ECO:0000256" key="5">
    <source>
        <dbReference type="ARBA" id="ARBA00022692"/>
    </source>
</evidence>
<dbReference type="PIRSF" id="PIRSF004925">
    <property type="entry name" value="HcaT"/>
    <property type="match status" value="1"/>
</dbReference>
<keyword evidence="6 8" id="KW-1133">Transmembrane helix</keyword>
<dbReference type="PANTHER" id="PTHR23522:SF10">
    <property type="entry name" value="3-PHENYLPROPIONIC ACID TRANSPORTER-RELATED"/>
    <property type="match status" value="1"/>
</dbReference>
<name>A0A495DFJ3_9PROT</name>
<accession>A0A495DFJ3</accession>
<feature type="transmembrane region" description="Helical" evidence="8">
    <location>
        <begin position="334"/>
        <end position="353"/>
    </location>
</feature>
<keyword evidence="5 8" id="KW-0812">Transmembrane</keyword>
<evidence type="ECO:0000256" key="7">
    <source>
        <dbReference type="ARBA" id="ARBA00023136"/>
    </source>
</evidence>
<feature type="transmembrane region" description="Helical" evidence="8">
    <location>
        <begin position="12"/>
        <end position="28"/>
    </location>
</feature>
<sequence length="390" mass="41529">MVKPTALRFATYYGAFYLMFGAFLPYFPRWLDGRGLSPEWIGWILAAGMIGRTLVSPIGARWADRAVRHRDPILAFAIGSVIVFALHLPVSTPWVLLILSFATGALVFGQIPVTDAFAIRAARDHAFEFGPVRAFGSALFIVANFTAGALIDRTGTESVLAWMIIAGGLMALAAAWLPPGHRPTAYIPRPDEWKRLARLLAGPLGLALAASALTQSGHAFYYVVSANAWSAAGISGAMIGALWAFAVAFEIAFLWLSGRGFLGRLSPAKLMMIGGAASLVRWGLTALSPPLWALFPLQALHALTFAATYVGFLRFTAQDMPDDQTALSQGLNSALSGGIILAAMSTVSGYAFAQFGIAGFAFMMLPGLLGLGAAFLLHHVSSLPPQKDID</sequence>
<keyword evidence="2" id="KW-0813">Transport</keyword>
<feature type="transmembrane region" description="Helical" evidence="8">
    <location>
        <begin position="291"/>
        <end position="313"/>
    </location>
</feature>
<dbReference type="RefSeq" id="WP_075190588.1">
    <property type="nucleotide sequence ID" value="NZ_RBIM01000003.1"/>
</dbReference>
<keyword evidence="3" id="KW-1003">Cell membrane</keyword>
<feature type="transmembrane region" description="Helical" evidence="8">
    <location>
        <begin position="40"/>
        <end position="60"/>
    </location>
</feature>
<dbReference type="GO" id="GO:0005886">
    <property type="term" value="C:plasma membrane"/>
    <property type="evidence" value="ECO:0007669"/>
    <property type="project" value="UniProtKB-SubCell"/>
</dbReference>
<comment type="subcellular location">
    <subcellularLocation>
        <location evidence="1">Cell inner membrane</location>
        <topology evidence="1">Multi-pass membrane protein</topology>
    </subcellularLocation>
</comment>
<comment type="caution">
    <text evidence="10">The sequence shown here is derived from an EMBL/GenBank/DDBJ whole genome shotgun (WGS) entry which is preliminary data.</text>
</comment>
<dbReference type="Proteomes" id="UP000273675">
    <property type="component" value="Unassembled WGS sequence"/>
</dbReference>
<evidence type="ECO:0000256" key="2">
    <source>
        <dbReference type="ARBA" id="ARBA00022448"/>
    </source>
</evidence>
<feature type="transmembrane region" description="Helical" evidence="8">
    <location>
        <begin position="359"/>
        <end position="377"/>
    </location>
</feature>
<feature type="transmembrane region" description="Helical" evidence="8">
    <location>
        <begin position="229"/>
        <end position="256"/>
    </location>
</feature>
<gene>
    <name evidence="10" type="ORF">C7435_1415</name>
</gene>
<evidence type="ECO:0000313" key="11">
    <source>
        <dbReference type="Proteomes" id="UP000273675"/>
    </source>
</evidence>
<feature type="transmembrane region" description="Helical" evidence="8">
    <location>
        <begin position="199"/>
        <end position="223"/>
    </location>
</feature>
<dbReference type="EMBL" id="RBIM01000003">
    <property type="protein sequence ID" value="RKR00214.1"/>
    <property type="molecule type" value="Genomic_DNA"/>
</dbReference>
<evidence type="ECO:0000256" key="1">
    <source>
        <dbReference type="ARBA" id="ARBA00004429"/>
    </source>
</evidence>
<feature type="transmembrane region" description="Helical" evidence="8">
    <location>
        <begin position="159"/>
        <end position="178"/>
    </location>
</feature>
<dbReference type="InterPro" id="IPR024989">
    <property type="entry name" value="MFS_assoc_dom"/>
</dbReference>
<evidence type="ECO:0000313" key="10">
    <source>
        <dbReference type="EMBL" id="RKR00214.1"/>
    </source>
</evidence>
<dbReference type="GO" id="GO:0030395">
    <property type="term" value="F:lactose binding"/>
    <property type="evidence" value="ECO:0007669"/>
    <property type="project" value="TreeGrafter"/>
</dbReference>
<dbReference type="OrthoDB" id="9150135at2"/>
<evidence type="ECO:0000259" key="9">
    <source>
        <dbReference type="Pfam" id="PF12832"/>
    </source>
</evidence>
<dbReference type="NCBIfam" id="NF037955">
    <property type="entry name" value="mfs"/>
    <property type="match status" value="1"/>
</dbReference>
<proteinExistence type="predicted"/>
<dbReference type="PANTHER" id="PTHR23522">
    <property type="entry name" value="BLL5896 PROTEIN"/>
    <property type="match status" value="1"/>
</dbReference>
<dbReference type="InterPro" id="IPR036259">
    <property type="entry name" value="MFS_trans_sf"/>
</dbReference>
<protein>
    <submittedName>
        <fullName evidence="10">PPP family 3-phenylpropionic acid transporter</fullName>
    </submittedName>
</protein>
<dbReference type="GO" id="GO:0015528">
    <property type="term" value="F:lactose:proton symporter activity"/>
    <property type="evidence" value="ECO:0007669"/>
    <property type="project" value="TreeGrafter"/>
</dbReference>
<organism evidence="10 11">
    <name type="scientific">Maricaulis maris</name>
    <dbReference type="NCBI Taxonomy" id="74318"/>
    <lineage>
        <taxon>Bacteria</taxon>
        <taxon>Pseudomonadati</taxon>
        <taxon>Pseudomonadota</taxon>
        <taxon>Alphaproteobacteria</taxon>
        <taxon>Maricaulales</taxon>
        <taxon>Maricaulaceae</taxon>
        <taxon>Maricaulis</taxon>
    </lineage>
</organism>